<evidence type="ECO:0000256" key="6">
    <source>
        <dbReference type="ARBA" id="ARBA00023136"/>
    </source>
</evidence>
<dbReference type="Gene3D" id="3.40.190.10">
    <property type="entry name" value="Periplasmic binding protein-like II"/>
    <property type="match status" value="2"/>
</dbReference>
<name>R7UQB7_CAPTE</name>
<dbReference type="SMART" id="SM00079">
    <property type="entry name" value="PBPe"/>
    <property type="match status" value="1"/>
</dbReference>
<evidence type="ECO:0000313" key="16">
    <source>
        <dbReference type="Proteomes" id="UP000014760"/>
    </source>
</evidence>
<evidence type="ECO:0000256" key="4">
    <source>
        <dbReference type="ARBA" id="ARBA00022989"/>
    </source>
</evidence>
<keyword evidence="2" id="KW-0813">Transport</keyword>
<sequence>MLDEEQNFIGFIPDLMQEISEIARFSYEFRLYSRYGAPVGKGGWNGMVKALIPNEDNNTEVDIAAADMTITHLRRTVVDFSHPFNDLGLTVLINHPNEYKYGTIRGGSVYTYLRSVSSGEEFDIIRKHLTSEEGLNGLVNTLDDGLKKVRSQNYALFMESMNANFQINKRPCDLMTVGEVFGKRSFGMAVPKGAEVLEELDKAILKLRENGRLERLENKWFIGEGQCWNATTAEDQLRRERGMDFNKPKKVDLRMFWGPFVLMLLGFVISSLVCAAEFFWHKRVSNSSASTPY</sequence>
<keyword evidence="6 11" id="KW-0472">Membrane</keyword>
<keyword evidence="7" id="KW-0675">Receptor</keyword>
<protein>
    <recommendedName>
        <fullName evidence="17">Ionotropic glutamate receptor L-glutamate and glycine-binding domain-containing protein</fullName>
    </recommendedName>
</protein>
<dbReference type="Pfam" id="PF10613">
    <property type="entry name" value="Lig_chan-Glu_bd"/>
    <property type="match status" value="1"/>
</dbReference>
<dbReference type="EnsemblMetazoa" id="CapteT137115">
    <property type="protein sequence ID" value="CapteP137115"/>
    <property type="gene ID" value="CapteG137115"/>
</dbReference>
<keyword evidence="4 11" id="KW-1133">Transmembrane helix</keyword>
<dbReference type="EMBL" id="KB300949">
    <property type="protein sequence ID" value="ELU06117.1"/>
    <property type="molecule type" value="Genomic_DNA"/>
</dbReference>
<feature type="domain" description="Ionotropic glutamate receptor C-terminal" evidence="12">
    <location>
        <begin position="1"/>
        <end position="223"/>
    </location>
</feature>
<keyword evidence="3 11" id="KW-0812">Transmembrane</keyword>
<dbReference type="OMA" id="GVEIMYF"/>
<dbReference type="PANTHER" id="PTHR18966">
    <property type="entry name" value="IONOTROPIC GLUTAMATE RECEPTOR"/>
    <property type="match status" value="1"/>
</dbReference>
<evidence type="ECO:0000256" key="3">
    <source>
        <dbReference type="ARBA" id="ARBA00022692"/>
    </source>
</evidence>
<evidence type="ECO:0000256" key="11">
    <source>
        <dbReference type="SAM" id="Phobius"/>
    </source>
</evidence>
<dbReference type="InterPro" id="IPR019594">
    <property type="entry name" value="Glu/Gly-bd"/>
</dbReference>
<evidence type="ECO:0000256" key="8">
    <source>
        <dbReference type="ARBA" id="ARBA00023180"/>
    </source>
</evidence>
<dbReference type="HOGENOM" id="CLU_007257_0_1_1"/>
<keyword evidence="5" id="KW-0406">Ion transport</keyword>
<evidence type="ECO:0000313" key="15">
    <source>
        <dbReference type="EnsemblMetazoa" id="CapteP137115"/>
    </source>
</evidence>
<accession>R7UQB7</accession>
<dbReference type="Proteomes" id="UP000014760">
    <property type="component" value="Unassembled WGS sequence"/>
</dbReference>
<dbReference type="AlphaFoldDB" id="R7UQB7"/>
<evidence type="ECO:0000256" key="2">
    <source>
        <dbReference type="ARBA" id="ARBA00022448"/>
    </source>
</evidence>
<comment type="subcellular location">
    <subcellularLocation>
        <location evidence="1">Membrane</location>
        <topology evidence="1">Multi-pass membrane protein</topology>
    </subcellularLocation>
</comment>
<evidence type="ECO:0000259" key="13">
    <source>
        <dbReference type="SMART" id="SM00918"/>
    </source>
</evidence>
<dbReference type="EMBL" id="AMQN01001250">
    <property type="status" value="NOT_ANNOTATED_CDS"/>
    <property type="molecule type" value="Genomic_DNA"/>
</dbReference>
<evidence type="ECO:0008006" key="17">
    <source>
        <dbReference type="Google" id="ProtNLM"/>
    </source>
</evidence>
<reference evidence="15" key="3">
    <citation type="submission" date="2015-06" db="UniProtKB">
        <authorList>
            <consortium name="EnsemblMetazoa"/>
        </authorList>
    </citation>
    <scope>IDENTIFICATION</scope>
</reference>
<evidence type="ECO:0000259" key="12">
    <source>
        <dbReference type="SMART" id="SM00079"/>
    </source>
</evidence>
<keyword evidence="16" id="KW-1185">Reference proteome</keyword>
<proteinExistence type="predicted"/>
<evidence type="ECO:0000256" key="5">
    <source>
        <dbReference type="ARBA" id="ARBA00023065"/>
    </source>
</evidence>
<gene>
    <name evidence="14" type="ORF">CAPTEDRAFT_137115</name>
</gene>
<evidence type="ECO:0000256" key="7">
    <source>
        <dbReference type="ARBA" id="ARBA00023170"/>
    </source>
</evidence>
<dbReference type="OrthoDB" id="5984008at2759"/>
<evidence type="ECO:0000256" key="10">
    <source>
        <dbReference type="ARBA" id="ARBA00023303"/>
    </source>
</evidence>
<organism evidence="14">
    <name type="scientific">Capitella teleta</name>
    <name type="common">Polychaete worm</name>
    <dbReference type="NCBI Taxonomy" id="283909"/>
    <lineage>
        <taxon>Eukaryota</taxon>
        <taxon>Metazoa</taxon>
        <taxon>Spiralia</taxon>
        <taxon>Lophotrochozoa</taxon>
        <taxon>Annelida</taxon>
        <taxon>Polychaeta</taxon>
        <taxon>Sedentaria</taxon>
        <taxon>Scolecida</taxon>
        <taxon>Capitellidae</taxon>
        <taxon>Capitella</taxon>
    </lineage>
</organism>
<keyword evidence="10" id="KW-0407">Ion channel</keyword>
<evidence type="ECO:0000256" key="1">
    <source>
        <dbReference type="ARBA" id="ARBA00004141"/>
    </source>
</evidence>
<dbReference type="InterPro" id="IPR015683">
    <property type="entry name" value="Ionotropic_Glu_rcpt"/>
</dbReference>
<dbReference type="GO" id="GO:0016020">
    <property type="term" value="C:membrane"/>
    <property type="evidence" value="ECO:0007669"/>
    <property type="project" value="UniProtKB-SubCell"/>
</dbReference>
<dbReference type="SUPFAM" id="SSF53850">
    <property type="entry name" value="Periplasmic binding protein-like II"/>
    <property type="match status" value="1"/>
</dbReference>
<reference evidence="16" key="1">
    <citation type="submission" date="2012-12" db="EMBL/GenBank/DDBJ databases">
        <authorList>
            <person name="Hellsten U."/>
            <person name="Grimwood J."/>
            <person name="Chapman J.A."/>
            <person name="Shapiro H."/>
            <person name="Aerts A."/>
            <person name="Otillar R.P."/>
            <person name="Terry A.Y."/>
            <person name="Boore J.L."/>
            <person name="Simakov O."/>
            <person name="Marletaz F."/>
            <person name="Cho S.-J."/>
            <person name="Edsinger-Gonzales E."/>
            <person name="Havlak P."/>
            <person name="Kuo D.-H."/>
            <person name="Larsson T."/>
            <person name="Lv J."/>
            <person name="Arendt D."/>
            <person name="Savage R."/>
            <person name="Osoegawa K."/>
            <person name="de Jong P."/>
            <person name="Lindberg D.R."/>
            <person name="Seaver E.C."/>
            <person name="Weisblat D.A."/>
            <person name="Putnam N.H."/>
            <person name="Grigoriev I.V."/>
            <person name="Rokhsar D.S."/>
        </authorList>
    </citation>
    <scope>NUCLEOTIDE SEQUENCE</scope>
    <source>
        <strain evidence="16">I ESC-2004</strain>
    </source>
</reference>
<evidence type="ECO:0000256" key="9">
    <source>
        <dbReference type="ARBA" id="ARBA00023286"/>
    </source>
</evidence>
<dbReference type="SMART" id="SM00918">
    <property type="entry name" value="Lig_chan-Glu_bd"/>
    <property type="match status" value="1"/>
</dbReference>
<keyword evidence="8" id="KW-0325">Glycoprotein</keyword>
<keyword evidence="9" id="KW-1071">Ligand-gated ion channel</keyword>
<reference evidence="14 16" key="2">
    <citation type="journal article" date="2013" name="Nature">
        <title>Insights into bilaterian evolution from three spiralian genomes.</title>
        <authorList>
            <person name="Simakov O."/>
            <person name="Marletaz F."/>
            <person name="Cho S.J."/>
            <person name="Edsinger-Gonzales E."/>
            <person name="Havlak P."/>
            <person name="Hellsten U."/>
            <person name="Kuo D.H."/>
            <person name="Larsson T."/>
            <person name="Lv J."/>
            <person name="Arendt D."/>
            <person name="Savage R."/>
            <person name="Osoegawa K."/>
            <person name="de Jong P."/>
            <person name="Grimwood J."/>
            <person name="Chapman J.A."/>
            <person name="Shapiro H."/>
            <person name="Aerts A."/>
            <person name="Otillar R.P."/>
            <person name="Terry A.Y."/>
            <person name="Boore J.L."/>
            <person name="Grigoriev I.V."/>
            <person name="Lindberg D.R."/>
            <person name="Seaver E.C."/>
            <person name="Weisblat D.A."/>
            <person name="Putnam N.H."/>
            <person name="Rokhsar D.S."/>
        </authorList>
    </citation>
    <scope>NUCLEOTIDE SEQUENCE</scope>
    <source>
        <strain evidence="14 16">I ESC-2004</strain>
    </source>
</reference>
<feature type="transmembrane region" description="Helical" evidence="11">
    <location>
        <begin position="256"/>
        <end position="280"/>
    </location>
</feature>
<dbReference type="InterPro" id="IPR001320">
    <property type="entry name" value="Iontro_rcpt_C"/>
</dbReference>
<dbReference type="GO" id="GO:0015276">
    <property type="term" value="F:ligand-gated monoatomic ion channel activity"/>
    <property type="evidence" value="ECO:0007669"/>
    <property type="project" value="InterPro"/>
</dbReference>
<evidence type="ECO:0000313" key="14">
    <source>
        <dbReference type="EMBL" id="ELU06117.1"/>
    </source>
</evidence>
<feature type="domain" description="Ionotropic glutamate receptor L-glutamate and glycine-binding" evidence="13">
    <location>
        <begin position="1"/>
        <end position="53"/>
    </location>
</feature>